<dbReference type="PANTHER" id="PTHR40407">
    <property type="entry name" value="MEMBRANE PROTEIN-LIKE PROTEIN"/>
    <property type="match status" value="1"/>
</dbReference>
<feature type="transmembrane region" description="Helical" evidence="1">
    <location>
        <begin position="285"/>
        <end position="303"/>
    </location>
</feature>
<dbReference type="RefSeq" id="WP_207334653.1">
    <property type="nucleotide sequence ID" value="NZ_JAFMYU010000004.1"/>
</dbReference>
<gene>
    <name evidence="3" type="ORF">J2I48_06775</name>
</gene>
<keyword evidence="1" id="KW-0812">Transmembrane</keyword>
<feature type="transmembrane region" description="Helical" evidence="1">
    <location>
        <begin position="201"/>
        <end position="223"/>
    </location>
</feature>
<reference evidence="3 4" key="1">
    <citation type="submission" date="2021-03" db="EMBL/GenBank/DDBJ databases">
        <title>Fibrella sp. HMF5036 genome sequencing and assembly.</title>
        <authorList>
            <person name="Kang H."/>
            <person name="Kim H."/>
            <person name="Bae S."/>
            <person name="Joh K."/>
        </authorList>
    </citation>
    <scope>NUCLEOTIDE SEQUENCE [LARGE SCALE GENOMIC DNA]</scope>
    <source>
        <strain evidence="3 4">HMF5036</strain>
    </source>
</reference>
<feature type="transmembrane region" description="Helical" evidence="1">
    <location>
        <begin position="130"/>
        <end position="149"/>
    </location>
</feature>
<proteinExistence type="predicted"/>
<evidence type="ECO:0000256" key="1">
    <source>
        <dbReference type="SAM" id="Phobius"/>
    </source>
</evidence>
<organism evidence="3 4">
    <name type="scientific">Fibrella aquatilis</name>
    <dbReference type="NCBI Taxonomy" id="2817059"/>
    <lineage>
        <taxon>Bacteria</taxon>
        <taxon>Pseudomonadati</taxon>
        <taxon>Bacteroidota</taxon>
        <taxon>Cytophagia</taxon>
        <taxon>Cytophagales</taxon>
        <taxon>Spirosomataceae</taxon>
        <taxon>Fibrella</taxon>
    </lineage>
</organism>
<comment type="caution">
    <text evidence="3">The sequence shown here is derived from an EMBL/GenBank/DDBJ whole genome shotgun (WGS) entry which is preliminary data.</text>
</comment>
<evidence type="ECO:0000313" key="4">
    <source>
        <dbReference type="Proteomes" id="UP000664795"/>
    </source>
</evidence>
<protein>
    <submittedName>
        <fullName evidence="3">DUF1624 domain-containing protein</fullName>
    </submittedName>
</protein>
<feature type="transmembrane region" description="Helical" evidence="1">
    <location>
        <begin position="156"/>
        <end position="181"/>
    </location>
</feature>
<dbReference type="PANTHER" id="PTHR40407:SF1">
    <property type="entry name" value="HEPARAN-ALPHA-GLUCOSAMINIDE N-ACETYLTRANSFERASE CATALYTIC DOMAIN-CONTAINING PROTEIN"/>
    <property type="match status" value="1"/>
</dbReference>
<name>A0A939G5A6_9BACT</name>
<dbReference type="Proteomes" id="UP000664795">
    <property type="component" value="Unassembled WGS sequence"/>
</dbReference>
<dbReference type="Pfam" id="PF07786">
    <property type="entry name" value="HGSNAT_cat"/>
    <property type="match status" value="1"/>
</dbReference>
<feature type="domain" description="Heparan-alpha-glucosaminide N-acetyltransferase catalytic" evidence="2">
    <location>
        <begin position="10"/>
        <end position="238"/>
    </location>
</feature>
<feature type="transmembrane region" description="Helical" evidence="1">
    <location>
        <begin position="103"/>
        <end position="124"/>
    </location>
</feature>
<keyword evidence="1" id="KW-0472">Membrane</keyword>
<sequence>MQTNNTETGRIVAIDVVRGLVMVIMALDHVRDLLHLPALTQNPTDLTTTTAPIFLTRWVTHLCAPTFVFLSGTSAFLSLRKRSLQDIKLTDNQFISSSSSAFLLRRGLVLILLELTLINFAFWTDIQFRSLMLQVIFVIGTGLILLSWLSKFPVRWLAVAGLVIVFGHDLLTSLSPFASAPARLAWSLLFRTDVFPFGTDFILLVAYPIIPWFGIMLLGYACGPFINQPVTVRKMRLLQAGAICLGVFLALRLLNLYGDPTPWTIQKSPLFTILSFLNVSKYPPSLLYTALMLGIMCGLLWLADGPDNRFTRLLRVYGNVPLFYYLIHWYLVKLAMILTILIQGYALHDMPLGPLNFGRPPAAGVSLPVVYVVWLLLVALLYPLCHWYGRYKANHPQLTWLRYI</sequence>
<dbReference type="AlphaFoldDB" id="A0A939G5A6"/>
<dbReference type="EMBL" id="JAFMYU010000004">
    <property type="protein sequence ID" value="MBO0930690.1"/>
    <property type="molecule type" value="Genomic_DNA"/>
</dbReference>
<accession>A0A939G5A6</accession>
<keyword evidence="1" id="KW-1133">Transmembrane helix</keyword>
<feature type="transmembrane region" description="Helical" evidence="1">
    <location>
        <begin position="235"/>
        <end position="254"/>
    </location>
</feature>
<dbReference type="InterPro" id="IPR012429">
    <property type="entry name" value="HGSNAT_cat"/>
</dbReference>
<feature type="transmembrane region" description="Helical" evidence="1">
    <location>
        <begin position="365"/>
        <end position="385"/>
    </location>
</feature>
<feature type="transmembrane region" description="Helical" evidence="1">
    <location>
        <begin position="323"/>
        <end position="345"/>
    </location>
</feature>
<evidence type="ECO:0000259" key="2">
    <source>
        <dbReference type="Pfam" id="PF07786"/>
    </source>
</evidence>
<evidence type="ECO:0000313" key="3">
    <source>
        <dbReference type="EMBL" id="MBO0930690.1"/>
    </source>
</evidence>
<keyword evidence="4" id="KW-1185">Reference proteome</keyword>